<protein>
    <recommendedName>
        <fullName evidence="5">Cytochrome c</fullName>
    </recommendedName>
</protein>
<feature type="transmembrane region" description="Helical" evidence="2">
    <location>
        <begin position="6"/>
        <end position="26"/>
    </location>
</feature>
<evidence type="ECO:0000256" key="1">
    <source>
        <dbReference type="SAM" id="MobiDB-lite"/>
    </source>
</evidence>
<keyword evidence="2" id="KW-1133">Transmembrane helix</keyword>
<accession>A0ABT5WME8</accession>
<dbReference type="RefSeq" id="WP_275227313.1">
    <property type="nucleotide sequence ID" value="NZ_JARESE010000015.1"/>
</dbReference>
<evidence type="ECO:0000256" key="2">
    <source>
        <dbReference type="SAM" id="Phobius"/>
    </source>
</evidence>
<keyword evidence="4" id="KW-1185">Reference proteome</keyword>
<dbReference type="InterPro" id="IPR036909">
    <property type="entry name" value="Cyt_c-like_dom_sf"/>
</dbReference>
<feature type="compositionally biased region" description="Pro residues" evidence="1">
    <location>
        <begin position="34"/>
        <end position="47"/>
    </location>
</feature>
<sequence>MAGRTQGFAPLAAGLIGIAAFVLIVVGPPGSRKPAPPPPVSAGPPPSSVSANGFTLTSATMDLPADDATYPDGPNADLVNARCSACHSPSMVLTQPAFPAEKWQEIVLKMRDVYHAPIAEQDIAPITQYLAARPVAD</sequence>
<dbReference type="SUPFAM" id="SSF46626">
    <property type="entry name" value="Cytochrome c"/>
    <property type="match status" value="1"/>
</dbReference>
<organism evidence="3 4">
    <name type="scientific">Novosphingobium album</name>
    <name type="common">ex Liu et al. 2023</name>
    <dbReference type="NCBI Taxonomy" id="3031130"/>
    <lineage>
        <taxon>Bacteria</taxon>
        <taxon>Pseudomonadati</taxon>
        <taxon>Pseudomonadota</taxon>
        <taxon>Alphaproteobacteria</taxon>
        <taxon>Sphingomonadales</taxon>
        <taxon>Sphingomonadaceae</taxon>
        <taxon>Novosphingobium</taxon>
    </lineage>
</organism>
<evidence type="ECO:0008006" key="5">
    <source>
        <dbReference type="Google" id="ProtNLM"/>
    </source>
</evidence>
<keyword evidence="2" id="KW-0472">Membrane</keyword>
<evidence type="ECO:0000313" key="3">
    <source>
        <dbReference type="EMBL" id="MDE8651215.1"/>
    </source>
</evidence>
<reference evidence="3 4" key="1">
    <citation type="submission" date="2023-03" db="EMBL/GenBank/DDBJ databases">
        <title>NovoSphingobium album sp. nov. isolated from polycyclic aromatic hydrocarbons- and heavy-metal polluted soil.</title>
        <authorList>
            <person name="Liu Z."/>
            <person name="Wang K."/>
        </authorList>
    </citation>
    <scope>NUCLEOTIDE SEQUENCE [LARGE SCALE GENOMIC DNA]</scope>
    <source>
        <strain evidence="3 4">H3SJ31-1</strain>
    </source>
</reference>
<dbReference type="Proteomes" id="UP001216253">
    <property type="component" value="Unassembled WGS sequence"/>
</dbReference>
<dbReference type="EMBL" id="JARESE010000015">
    <property type="protein sequence ID" value="MDE8651215.1"/>
    <property type="molecule type" value="Genomic_DNA"/>
</dbReference>
<proteinExistence type="predicted"/>
<name>A0ABT5WME8_9SPHN</name>
<comment type="caution">
    <text evidence="3">The sequence shown here is derived from an EMBL/GenBank/DDBJ whole genome shotgun (WGS) entry which is preliminary data.</text>
</comment>
<dbReference type="Gene3D" id="1.10.760.10">
    <property type="entry name" value="Cytochrome c-like domain"/>
    <property type="match status" value="1"/>
</dbReference>
<feature type="region of interest" description="Disordered" evidence="1">
    <location>
        <begin position="30"/>
        <end position="56"/>
    </location>
</feature>
<evidence type="ECO:0000313" key="4">
    <source>
        <dbReference type="Proteomes" id="UP001216253"/>
    </source>
</evidence>
<keyword evidence="2" id="KW-0812">Transmembrane</keyword>
<gene>
    <name evidence="3" type="ORF">PYV00_05725</name>
</gene>